<dbReference type="GO" id="GO:0030246">
    <property type="term" value="F:carbohydrate binding"/>
    <property type="evidence" value="ECO:0007669"/>
    <property type="project" value="InterPro"/>
</dbReference>
<evidence type="ECO:0000313" key="3">
    <source>
        <dbReference type="Proteomes" id="UP000663801"/>
    </source>
</evidence>
<dbReference type="RefSeq" id="WP_205257904.1">
    <property type="nucleotide sequence ID" value="NZ_BAAAPV010000005.1"/>
</dbReference>
<gene>
    <name evidence="2" type="ORF">JL107_15195</name>
</gene>
<reference evidence="2" key="1">
    <citation type="submission" date="2021-01" db="EMBL/GenBank/DDBJ databases">
        <title>KCTC 19127 draft genome.</title>
        <authorList>
            <person name="An D."/>
        </authorList>
    </citation>
    <scope>NUCLEOTIDE SEQUENCE</scope>
    <source>
        <strain evidence="2">KCTC 19127</strain>
    </source>
</reference>
<accession>A0A939C469</accession>
<dbReference type="CDD" id="cd09023">
    <property type="entry name" value="Aldose_epim_Ec_c4013"/>
    <property type="match status" value="1"/>
</dbReference>
<feature type="region of interest" description="Disordered" evidence="1">
    <location>
        <begin position="206"/>
        <end position="242"/>
    </location>
</feature>
<keyword evidence="3" id="KW-1185">Reference proteome</keyword>
<name>A0A939C469_9ACTN</name>
<organism evidence="2 3">
    <name type="scientific">Nakamurella flavida</name>
    <dbReference type="NCBI Taxonomy" id="363630"/>
    <lineage>
        <taxon>Bacteria</taxon>
        <taxon>Bacillati</taxon>
        <taxon>Actinomycetota</taxon>
        <taxon>Actinomycetes</taxon>
        <taxon>Nakamurellales</taxon>
        <taxon>Nakamurellaceae</taxon>
        <taxon>Nakamurella</taxon>
    </lineage>
</organism>
<dbReference type="Proteomes" id="UP000663801">
    <property type="component" value="Unassembled WGS sequence"/>
</dbReference>
<dbReference type="Gene3D" id="2.70.98.10">
    <property type="match status" value="1"/>
</dbReference>
<proteinExistence type="predicted"/>
<dbReference type="SUPFAM" id="SSF74650">
    <property type="entry name" value="Galactose mutarotase-like"/>
    <property type="match status" value="1"/>
</dbReference>
<comment type="caution">
    <text evidence="2">The sequence shown here is derived from an EMBL/GenBank/DDBJ whole genome shotgun (WGS) entry which is preliminary data.</text>
</comment>
<dbReference type="GO" id="GO:0003824">
    <property type="term" value="F:catalytic activity"/>
    <property type="evidence" value="ECO:0007669"/>
    <property type="project" value="InterPro"/>
</dbReference>
<dbReference type="InterPro" id="IPR027839">
    <property type="entry name" value="DUF4432"/>
</dbReference>
<evidence type="ECO:0000256" key="1">
    <source>
        <dbReference type="SAM" id="MobiDB-lite"/>
    </source>
</evidence>
<sequence>MTDPAGWTAAHLADRVTDLRQVARADEYTLADGGRRIRLSAARGFDVEILPDRGFDLGAVAYDGVPLGFCTPAIRTPAVPDGSDEQFARRFGAGLLTTCGLDSYGLPTQDAGQHLPQHGRAADLSAHEVAVRTEWVDGAYRLTASGRMRQWRLVGEDLDWRRTVSIDLGGDTLVITDAVTNQGRTRWPHMMLYHLNLGFPMLDGTSTIEVSRPGPPEEPTPRDETARGGLGTWSRFPEPLPGEPEQVFRHDLPTDRPGEVTVTTPSIGRALTVQVDPAQLPYVFQWRSARAGLYALGIEPGNVPTMDGRAVARAAGVLPYLEPGERADYRVGVRITPAG</sequence>
<dbReference type="Pfam" id="PF14486">
    <property type="entry name" value="DUF4432"/>
    <property type="match status" value="1"/>
</dbReference>
<dbReference type="EMBL" id="JAERWL010000012">
    <property type="protein sequence ID" value="MBM9477796.1"/>
    <property type="molecule type" value="Genomic_DNA"/>
</dbReference>
<evidence type="ECO:0000313" key="2">
    <source>
        <dbReference type="EMBL" id="MBM9477796.1"/>
    </source>
</evidence>
<protein>
    <submittedName>
        <fullName evidence="2">DUF4432 family protein</fullName>
    </submittedName>
</protein>
<dbReference type="InterPro" id="IPR011013">
    <property type="entry name" value="Gal_mutarotase_sf_dom"/>
</dbReference>
<dbReference type="GO" id="GO:0005975">
    <property type="term" value="P:carbohydrate metabolic process"/>
    <property type="evidence" value="ECO:0007669"/>
    <property type="project" value="InterPro"/>
</dbReference>
<dbReference type="InterPro" id="IPR014718">
    <property type="entry name" value="GH-type_carb-bd"/>
</dbReference>
<dbReference type="AlphaFoldDB" id="A0A939C469"/>